<evidence type="ECO:0000313" key="4">
    <source>
        <dbReference type="Proteomes" id="UP001530400"/>
    </source>
</evidence>
<dbReference type="InterPro" id="IPR005114">
    <property type="entry name" value="Helicase_assoc"/>
</dbReference>
<reference evidence="3 4" key="1">
    <citation type="submission" date="2024-10" db="EMBL/GenBank/DDBJ databases">
        <title>Updated reference genomes for cyclostephanoid diatoms.</title>
        <authorList>
            <person name="Roberts W.R."/>
            <person name="Alverson A.J."/>
        </authorList>
    </citation>
    <scope>NUCLEOTIDE SEQUENCE [LARGE SCALE GENOMIC DNA]</scope>
    <source>
        <strain evidence="3 4">AJA010-31</strain>
    </source>
</reference>
<evidence type="ECO:0000313" key="3">
    <source>
        <dbReference type="EMBL" id="KAL3767424.1"/>
    </source>
</evidence>
<gene>
    <name evidence="3" type="ORF">ACHAWO_010080</name>
</gene>
<feature type="domain" description="Helicase-associated" evidence="2">
    <location>
        <begin position="264"/>
        <end position="325"/>
    </location>
</feature>
<feature type="region of interest" description="Disordered" evidence="1">
    <location>
        <begin position="137"/>
        <end position="159"/>
    </location>
</feature>
<dbReference type="Pfam" id="PF03457">
    <property type="entry name" value="HA"/>
    <property type="match status" value="2"/>
</dbReference>
<dbReference type="Gene3D" id="6.10.140.530">
    <property type="match status" value="2"/>
</dbReference>
<dbReference type="EMBL" id="JALLPJ020001365">
    <property type="protein sequence ID" value="KAL3767424.1"/>
    <property type="molecule type" value="Genomic_DNA"/>
</dbReference>
<organism evidence="3 4">
    <name type="scientific">Cyclotella atomus</name>
    <dbReference type="NCBI Taxonomy" id="382360"/>
    <lineage>
        <taxon>Eukaryota</taxon>
        <taxon>Sar</taxon>
        <taxon>Stramenopiles</taxon>
        <taxon>Ochrophyta</taxon>
        <taxon>Bacillariophyta</taxon>
        <taxon>Coscinodiscophyceae</taxon>
        <taxon>Thalassiosirophycidae</taxon>
        <taxon>Stephanodiscales</taxon>
        <taxon>Stephanodiscaceae</taxon>
        <taxon>Cyclotella</taxon>
    </lineage>
</organism>
<dbReference type="PANTHER" id="PTHR33418:SF1">
    <property type="entry name" value="HELICASE-ASSOCIATED DOMAIN-CONTAINING PROTEIN"/>
    <property type="match status" value="1"/>
</dbReference>
<sequence length="360" mass="41585">MSWYANVLFHKNAIATETKEACLEILQQRSHTDTMGTQFIVRSQDNKFALKLRTVLYDGVEMIRLRENHIAIFEFDDPDVVVELVVRKKTRSSSGERSGRGKSSSGESLQVAAAADRDNSDGIANLAVAALNNSAAEEAKKPVTIPRKPTAKQTEDHQKPIECVKNNQDTASKASQIRYTTFSGIRKLHESTKERTQASLWNERFNELQEYKRQHGNCRVPRKYSNTLHHWVDQQRKYFREGKIHQDRLQRLNEIGFSWNACESRWSLRYSQLMLFKKQFGHCRVPQKYAENPQLAGEWVIQQRKEFRNGKITEERIAKLNELDFTWDGRSSSGERKSLNAGEVCYEFGEHEDGLAEVEE</sequence>
<dbReference type="Proteomes" id="UP001530400">
    <property type="component" value="Unassembled WGS sequence"/>
</dbReference>
<protein>
    <recommendedName>
        <fullName evidence="2">Helicase-associated domain-containing protein</fullName>
    </recommendedName>
</protein>
<evidence type="ECO:0000259" key="2">
    <source>
        <dbReference type="Pfam" id="PF03457"/>
    </source>
</evidence>
<dbReference type="AlphaFoldDB" id="A0ABD3MU74"/>
<feature type="domain" description="Helicase-associated" evidence="2">
    <location>
        <begin position="200"/>
        <end position="257"/>
    </location>
</feature>
<keyword evidence="4" id="KW-1185">Reference proteome</keyword>
<proteinExistence type="predicted"/>
<feature type="region of interest" description="Disordered" evidence="1">
    <location>
        <begin position="91"/>
        <end position="116"/>
    </location>
</feature>
<dbReference type="PANTHER" id="PTHR33418">
    <property type="entry name" value="HELICASE-ASSOCIATED"/>
    <property type="match status" value="1"/>
</dbReference>
<name>A0ABD3MU74_9STRA</name>
<evidence type="ECO:0000256" key="1">
    <source>
        <dbReference type="SAM" id="MobiDB-lite"/>
    </source>
</evidence>
<feature type="compositionally biased region" description="Low complexity" evidence="1">
    <location>
        <begin position="92"/>
        <end position="108"/>
    </location>
</feature>
<accession>A0ABD3MU74</accession>
<comment type="caution">
    <text evidence="3">The sequence shown here is derived from an EMBL/GenBank/DDBJ whole genome shotgun (WGS) entry which is preliminary data.</text>
</comment>